<dbReference type="Proteomes" id="UP000283087">
    <property type="component" value="Unassembled WGS sequence"/>
</dbReference>
<reference evidence="2 3" key="1">
    <citation type="submission" date="2018-11" db="EMBL/GenBank/DDBJ databases">
        <title>The draft genome sequence of Amphritea opalescens ANRC-JH13T.</title>
        <authorList>
            <person name="Fang Z."/>
            <person name="Zhang Y."/>
            <person name="Han X."/>
        </authorList>
    </citation>
    <scope>NUCLEOTIDE SEQUENCE [LARGE SCALE GENOMIC DNA]</scope>
    <source>
        <strain evidence="2 3">ANRC-JH13</strain>
    </source>
</reference>
<comment type="caution">
    <text evidence="2">The sequence shown here is derived from an EMBL/GenBank/DDBJ whole genome shotgun (WGS) entry which is preliminary data.</text>
</comment>
<dbReference type="OrthoDB" id="9799053at2"/>
<gene>
    <name evidence="2" type="ORF">EH243_00170</name>
</gene>
<evidence type="ECO:0000313" key="3">
    <source>
        <dbReference type="Proteomes" id="UP000283087"/>
    </source>
</evidence>
<organism evidence="2 3">
    <name type="scientific">Amphritea opalescens</name>
    <dbReference type="NCBI Taxonomy" id="2490544"/>
    <lineage>
        <taxon>Bacteria</taxon>
        <taxon>Pseudomonadati</taxon>
        <taxon>Pseudomonadota</taxon>
        <taxon>Gammaproteobacteria</taxon>
        <taxon>Oceanospirillales</taxon>
        <taxon>Oceanospirillaceae</taxon>
        <taxon>Amphritea</taxon>
    </lineage>
</organism>
<dbReference type="PANTHER" id="PTHR40943:SF1">
    <property type="entry name" value="CYTOPLASMIC PROTEIN"/>
    <property type="match status" value="1"/>
</dbReference>
<name>A0A430KVB5_9GAMM</name>
<dbReference type="RefSeq" id="WP_126156616.1">
    <property type="nucleotide sequence ID" value="NZ_RQXW01000001.1"/>
</dbReference>
<dbReference type="PANTHER" id="PTHR40943">
    <property type="entry name" value="CYTOPLASMIC PROTEIN-RELATED"/>
    <property type="match status" value="1"/>
</dbReference>
<dbReference type="InterPro" id="IPR008579">
    <property type="entry name" value="UGlyAH_Cupin_dom"/>
</dbReference>
<evidence type="ECO:0000313" key="2">
    <source>
        <dbReference type="EMBL" id="RTE67406.1"/>
    </source>
</evidence>
<sequence>MNMVSKIIDKTVAPITEDLDGWEKVTGDPSMTTWIEYTSPDGSMITGCWAATTGTYRATYASWEFIHLIEGEVIVTQDGEAPVTLKPGDAFMVEAGFTGTWEILKPVFKHFAIKLK</sequence>
<dbReference type="InterPro" id="IPR014710">
    <property type="entry name" value="RmlC-like_jellyroll"/>
</dbReference>
<dbReference type="CDD" id="cd02227">
    <property type="entry name" value="cupin_TM1112-like"/>
    <property type="match status" value="1"/>
</dbReference>
<feature type="domain" description="(S)-ureidoglycine aminohydrolase cupin" evidence="1">
    <location>
        <begin position="39"/>
        <end position="111"/>
    </location>
</feature>
<protein>
    <submittedName>
        <fullName evidence="2">DUF861 domain-containing protein</fullName>
    </submittedName>
</protein>
<keyword evidence="3" id="KW-1185">Reference proteome</keyword>
<dbReference type="Pfam" id="PF05899">
    <property type="entry name" value="Cupin_3"/>
    <property type="match status" value="1"/>
</dbReference>
<dbReference type="Gene3D" id="2.60.120.10">
    <property type="entry name" value="Jelly Rolls"/>
    <property type="match status" value="1"/>
</dbReference>
<dbReference type="SUPFAM" id="SSF51182">
    <property type="entry name" value="RmlC-like cupins"/>
    <property type="match status" value="1"/>
</dbReference>
<accession>A0A430KVB5</accession>
<dbReference type="InterPro" id="IPR011051">
    <property type="entry name" value="RmlC_Cupin_sf"/>
</dbReference>
<dbReference type="AlphaFoldDB" id="A0A430KVB5"/>
<dbReference type="EMBL" id="RQXW01000001">
    <property type="protein sequence ID" value="RTE67406.1"/>
    <property type="molecule type" value="Genomic_DNA"/>
</dbReference>
<proteinExistence type="predicted"/>
<evidence type="ECO:0000259" key="1">
    <source>
        <dbReference type="Pfam" id="PF05899"/>
    </source>
</evidence>